<keyword evidence="7 13" id="KW-0418">Kinase</keyword>
<organism evidence="13 14">
    <name type="scientific">Paracoccus haeundaensis</name>
    <dbReference type="NCBI Taxonomy" id="225362"/>
    <lineage>
        <taxon>Bacteria</taxon>
        <taxon>Pseudomonadati</taxon>
        <taxon>Pseudomonadota</taxon>
        <taxon>Alphaproteobacteria</taxon>
        <taxon>Rhodobacterales</taxon>
        <taxon>Paracoccaceae</taxon>
        <taxon>Paracoccus</taxon>
    </lineage>
</organism>
<dbReference type="SMART" id="SM00387">
    <property type="entry name" value="HATPase_c"/>
    <property type="match status" value="1"/>
</dbReference>
<keyword evidence="10" id="KW-0472">Membrane</keyword>
<dbReference type="PROSITE" id="PS50109">
    <property type="entry name" value="HIS_KIN"/>
    <property type="match status" value="1"/>
</dbReference>
<dbReference type="GO" id="GO:0005886">
    <property type="term" value="C:plasma membrane"/>
    <property type="evidence" value="ECO:0007669"/>
    <property type="project" value="TreeGrafter"/>
</dbReference>
<evidence type="ECO:0000256" key="2">
    <source>
        <dbReference type="ARBA" id="ARBA00004370"/>
    </source>
</evidence>
<keyword evidence="9" id="KW-0902">Two-component regulatory system</keyword>
<comment type="catalytic activity">
    <reaction evidence="1">
        <text>ATP + protein L-histidine = ADP + protein N-phospho-L-histidine.</text>
        <dbReference type="EC" id="2.7.13.3"/>
    </reaction>
</comment>
<evidence type="ECO:0000259" key="12">
    <source>
        <dbReference type="PROSITE" id="PS50885"/>
    </source>
</evidence>
<evidence type="ECO:0000256" key="4">
    <source>
        <dbReference type="ARBA" id="ARBA00022553"/>
    </source>
</evidence>
<evidence type="ECO:0000256" key="1">
    <source>
        <dbReference type="ARBA" id="ARBA00000085"/>
    </source>
</evidence>
<evidence type="ECO:0000256" key="9">
    <source>
        <dbReference type="ARBA" id="ARBA00023012"/>
    </source>
</evidence>
<evidence type="ECO:0000256" key="7">
    <source>
        <dbReference type="ARBA" id="ARBA00022777"/>
    </source>
</evidence>
<keyword evidence="5" id="KW-0808">Transferase</keyword>
<dbReference type="EC" id="2.7.13.3" evidence="3"/>
<keyword evidence="4" id="KW-0597">Phosphoprotein</keyword>
<keyword evidence="8" id="KW-1133">Transmembrane helix</keyword>
<evidence type="ECO:0000259" key="11">
    <source>
        <dbReference type="PROSITE" id="PS50109"/>
    </source>
</evidence>
<name>A0A5C4R5Q1_9RHOB</name>
<dbReference type="InterPro" id="IPR003594">
    <property type="entry name" value="HATPase_dom"/>
</dbReference>
<dbReference type="EMBL" id="VDDC01000017">
    <property type="protein sequence ID" value="TNH39245.1"/>
    <property type="molecule type" value="Genomic_DNA"/>
</dbReference>
<keyword evidence="14" id="KW-1185">Reference proteome</keyword>
<evidence type="ECO:0000256" key="3">
    <source>
        <dbReference type="ARBA" id="ARBA00012438"/>
    </source>
</evidence>
<dbReference type="InterPro" id="IPR003660">
    <property type="entry name" value="HAMP_dom"/>
</dbReference>
<accession>A0A5C4R5Q1</accession>
<evidence type="ECO:0000256" key="10">
    <source>
        <dbReference type="ARBA" id="ARBA00023136"/>
    </source>
</evidence>
<comment type="subcellular location">
    <subcellularLocation>
        <location evidence="2">Membrane</location>
    </subcellularLocation>
</comment>
<feature type="domain" description="Histidine kinase" evidence="11">
    <location>
        <begin position="239"/>
        <end position="432"/>
    </location>
</feature>
<dbReference type="SUPFAM" id="SSF55874">
    <property type="entry name" value="ATPase domain of HSP90 chaperone/DNA topoisomerase II/histidine kinase"/>
    <property type="match status" value="1"/>
</dbReference>
<feature type="domain" description="HAMP" evidence="12">
    <location>
        <begin position="180"/>
        <end position="231"/>
    </location>
</feature>
<dbReference type="InterPro" id="IPR005467">
    <property type="entry name" value="His_kinase_dom"/>
</dbReference>
<dbReference type="PROSITE" id="PS50885">
    <property type="entry name" value="HAMP"/>
    <property type="match status" value="1"/>
</dbReference>
<proteinExistence type="predicted"/>
<reference evidence="13 14" key="1">
    <citation type="submission" date="2019-06" db="EMBL/GenBank/DDBJ databases">
        <authorList>
            <person name="Li J."/>
        </authorList>
    </citation>
    <scope>NUCLEOTIDE SEQUENCE [LARGE SCALE GENOMIC DNA]</scope>
    <source>
        <strain evidence="13 14">CGMCC 1.8012</strain>
    </source>
</reference>
<gene>
    <name evidence="13" type="ORF">FHD67_11055</name>
</gene>
<evidence type="ECO:0000256" key="5">
    <source>
        <dbReference type="ARBA" id="ARBA00022679"/>
    </source>
</evidence>
<dbReference type="PANTHER" id="PTHR45436">
    <property type="entry name" value="SENSOR HISTIDINE KINASE YKOH"/>
    <property type="match status" value="1"/>
</dbReference>
<dbReference type="Gene3D" id="3.30.565.10">
    <property type="entry name" value="Histidine kinase-like ATPase, C-terminal domain"/>
    <property type="match status" value="1"/>
</dbReference>
<evidence type="ECO:0000256" key="6">
    <source>
        <dbReference type="ARBA" id="ARBA00022692"/>
    </source>
</evidence>
<evidence type="ECO:0000313" key="13">
    <source>
        <dbReference type="EMBL" id="TNH39245.1"/>
    </source>
</evidence>
<comment type="caution">
    <text evidence="13">The sequence shown here is derived from an EMBL/GenBank/DDBJ whole genome shotgun (WGS) entry which is preliminary data.</text>
</comment>
<dbReference type="Gene3D" id="1.10.287.130">
    <property type="match status" value="1"/>
</dbReference>
<protein>
    <recommendedName>
        <fullName evidence="3">histidine kinase</fullName>
        <ecNumber evidence="3">2.7.13.3</ecNumber>
    </recommendedName>
</protein>
<dbReference type="InterPro" id="IPR004358">
    <property type="entry name" value="Sig_transdc_His_kin-like_C"/>
</dbReference>
<dbReference type="GO" id="GO:0004673">
    <property type="term" value="F:protein histidine kinase activity"/>
    <property type="evidence" value="ECO:0007669"/>
    <property type="project" value="UniProtKB-EC"/>
</dbReference>
<dbReference type="GO" id="GO:0000160">
    <property type="term" value="P:phosphorelay signal transduction system"/>
    <property type="evidence" value="ECO:0007669"/>
    <property type="project" value="UniProtKB-KW"/>
</dbReference>
<dbReference type="AlphaFoldDB" id="A0A5C4R5Q1"/>
<evidence type="ECO:0000256" key="8">
    <source>
        <dbReference type="ARBA" id="ARBA00022989"/>
    </source>
</evidence>
<dbReference type="RefSeq" id="WP_139598727.1">
    <property type="nucleotide sequence ID" value="NZ_VDDC01000017.1"/>
</dbReference>
<sequence length="432" mass="46105">MTRSIRSRLLLLAAVWLTAALLGAFLVIAQLLEDFVTDRFDAETLAIADSLIGQLEVDDDRVELDDTPLDVRFTLPLSGWYWQVMAGDATVARSPSLLDGQLTGPAGDLTGATGRDADAAGLRVLRRELTIPDSDALIAVTVTAPLAEIEGSLAQIVRPLAVALVVLGLGLAAASVIQVTLGLRSLDRLRADLARVRAGDSDRLARPDVSELRPLASEINAALDQNAALLTRSRQHLGNLAHSLKTPLAALSNELPPDHQGQALITRMDRLIGWHLRRARQAGPRLLGQRTPVAPVVDDILLVLRWPLADRGMTADVDCPPDAAFPGERQDLEEMIGNLSENAAKWGRTRLRITVRTPPDRLVLRIEDDGPGLPPDQAPLALMRGARLDELGAPGAGLGLAIVADLAALHGGELRLERSDLGGLAAVLDLPA</sequence>
<dbReference type="Pfam" id="PF02518">
    <property type="entry name" value="HATPase_c"/>
    <property type="match status" value="1"/>
</dbReference>
<keyword evidence="6" id="KW-0812">Transmembrane</keyword>
<dbReference type="InterPro" id="IPR050428">
    <property type="entry name" value="TCS_sensor_his_kinase"/>
</dbReference>
<dbReference type="Proteomes" id="UP000304880">
    <property type="component" value="Unassembled WGS sequence"/>
</dbReference>
<dbReference type="InterPro" id="IPR036890">
    <property type="entry name" value="HATPase_C_sf"/>
</dbReference>
<dbReference type="PRINTS" id="PR00344">
    <property type="entry name" value="BCTRLSENSOR"/>
</dbReference>
<evidence type="ECO:0000313" key="14">
    <source>
        <dbReference type="Proteomes" id="UP000304880"/>
    </source>
</evidence>
<dbReference type="PANTHER" id="PTHR45436:SF5">
    <property type="entry name" value="SENSOR HISTIDINE KINASE TRCS"/>
    <property type="match status" value="1"/>
</dbReference>